<protein>
    <submittedName>
        <fullName evidence="1">Uncharacterized protein</fullName>
    </submittedName>
</protein>
<dbReference type="EMBL" id="JBBPBN010000302">
    <property type="protein sequence ID" value="KAK8489752.1"/>
    <property type="molecule type" value="Genomic_DNA"/>
</dbReference>
<proteinExistence type="predicted"/>
<evidence type="ECO:0000313" key="2">
    <source>
        <dbReference type="Proteomes" id="UP001396334"/>
    </source>
</evidence>
<sequence>MEVNESLISAVVKLWDLTYWRFIFNQEDMTPAIKGYTVLLRMEMEGLDIIYLRDQNVGYRRKLAGLTGLKVEEVGAHVMKKNKS</sequence>
<name>A0ABR2AAM2_9ROSI</name>
<dbReference type="Proteomes" id="UP001396334">
    <property type="component" value="Unassembled WGS sequence"/>
</dbReference>
<keyword evidence="2" id="KW-1185">Reference proteome</keyword>
<accession>A0ABR2AAM2</accession>
<reference evidence="1 2" key="1">
    <citation type="journal article" date="2024" name="G3 (Bethesda)">
        <title>Genome assembly of Hibiscus sabdariffa L. provides insights into metabolisms of medicinal natural products.</title>
        <authorList>
            <person name="Kim T."/>
        </authorList>
    </citation>
    <scope>NUCLEOTIDE SEQUENCE [LARGE SCALE GENOMIC DNA]</scope>
    <source>
        <strain evidence="1">TK-2024</strain>
        <tissue evidence="1">Old leaves</tissue>
    </source>
</reference>
<organism evidence="1 2">
    <name type="scientific">Hibiscus sabdariffa</name>
    <name type="common">roselle</name>
    <dbReference type="NCBI Taxonomy" id="183260"/>
    <lineage>
        <taxon>Eukaryota</taxon>
        <taxon>Viridiplantae</taxon>
        <taxon>Streptophyta</taxon>
        <taxon>Embryophyta</taxon>
        <taxon>Tracheophyta</taxon>
        <taxon>Spermatophyta</taxon>
        <taxon>Magnoliopsida</taxon>
        <taxon>eudicotyledons</taxon>
        <taxon>Gunneridae</taxon>
        <taxon>Pentapetalae</taxon>
        <taxon>rosids</taxon>
        <taxon>malvids</taxon>
        <taxon>Malvales</taxon>
        <taxon>Malvaceae</taxon>
        <taxon>Malvoideae</taxon>
        <taxon>Hibiscus</taxon>
    </lineage>
</organism>
<comment type="caution">
    <text evidence="1">The sequence shown here is derived from an EMBL/GenBank/DDBJ whole genome shotgun (WGS) entry which is preliminary data.</text>
</comment>
<evidence type="ECO:0000313" key="1">
    <source>
        <dbReference type="EMBL" id="KAK8489752.1"/>
    </source>
</evidence>
<gene>
    <name evidence="1" type="ORF">V6N11_041912</name>
</gene>